<evidence type="ECO:0000256" key="9">
    <source>
        <dbReference type="ARBA" id="ARBA00022989"/>
    </source>
</evidence>
<keyword evidence="9 14" id="KW-1133">Transmembrane helix</keyword>
<keyword evidence="10 13" id="KW-0186">Copper</keyword>
<evidence type="ECO:0000256" key="1">
    <source>
        <dbReference type="ARBA" id="ARBA00004141"/>
    </source>
</evidence>
<reference evidence="18" key="1">
    <citation type="submission" date="2018-11" db="EMBL/GenBank/DDBJ databases">
        <title>Characterization of the complete mitochondrial genome of oleaginous microalga Eustigmatos cf. polyphem strain CAUP H4302 by next-generation sequencing and phylogenetic analysis of Eustigmatophyceae.</title>
        <authorList>
            <person name="Huang L.D."/>
            <person name="Gao B.Y."/>
            <person name="Zhang C.W."/>
        </authorList>
    </citation>
    <scope>NUCLEOTIDE SEQUENCE</scope>
    <source>
        <strain evidence="18">CAUP H4302</strain>
    </source>
</reference>
<evidence type="ECO:0000256" key="12">
    <source>
        <dbReference type="ARBA" id="ARBA00049512"/>
    </source>
</evidence>
<dbReference type="GO" id="GO:0004129">
    <property type="term" value="F:cytochrome-c oxidase activity"/>
    <property type="evidence" value="ECO:0007669"/>
    <property type="project" value="UniProtKB-EC"/>
</dbReference>
<comment type="subcellular location">
    <subcellularLocation>
        <location evidence="1">Membrane</location>
        <topology evidence="1">Multi-pass membrane protein</topology>
    </subcellularLocation>
    <subcellularLocation>
        <location evidence="13">Mitochondrion inner membrane</location>
        <topology evidence="13">Multi-pass membrane protein</topology>
    </subcellularLocation>
</comment>
<evidence type="ECO:0000256" key="8">
    <source>
        <dbReference type="ARBA" id="ARBA00022982"/>
    </source>
</evidence>
<evidence type="ECO:0000256" key="15">
    <source>
        <dbReference type="SAM" id="SignalP"/>
    </source>
</evidence>
<keyword evidence="15" id="KW-0732">Signal</keyword>
<evidence type="ECO:0000256" key="2">
    <source>
        <dbReference type="ARBA" id="ARBA00007866"/>
    </source>
</evidence>
<keyword evidence="6 13" id="KW-0479">Metal-binding</keyword>
<dbReference type="InterPro" id="IPR034210">
    <property type="entry name" value="CcO_II_C"/>
</dbReference>
<evidence type="ECO:0000256" key="3">
    <source>
        <dbReference type="ARBA" id="ARBA00022448"/>
    </source>
</evidence>
<sequence>MKIIFLLGIIFLNINKISLADAAKAWQIGFQDPATPVMEGIIDFHNHLMIFIVPIMIFVMWLLYKSLKYYVQNNNTQSSIVYDQYFSHSTLLEIVWTILPAFVLMAIAVPSFALLYSMEESIQPSLTLKVVGHQWYWSYEYPEIHVFDQVNSDNFKLREPYFSELFIPTTMKKFYFATKYPDNFAYNGALANPLNFDSYMIAEEDLTKGSLRLLEVDRRVVLPEKTHIRILVSAADVLHSWAVPSFGLKIDACPGRLNQSSLFIKRAGLYFGQCSEICGVNHGFMPIVVKVVDRYDFQAWLESKIGIDS</sequence>
<gene>
    <name evidence="18" type="primary">cox2</name>
</gene>
<keyword evidence="11 13" id="KW-0472">Membrane</keyword>
<evidence type="ECO:0000313" key="18">
    <source>
        <dbReference type="EMBL" id="QFO87183.1"/>
    </source>
</evidence>
<dbReference type="InterPro" id="IPR008972">
    <property type="entry name" value="Cupredoxin"/>
</dbReference>
<keyword evidence="7" id="KW-1278">Translocase</keyword>
<dbReference type="GO" id="GO:0005507">
    <property type="term" value="F:copper ion binding"/>
    <property type="evidence" value="ECO:0007669"/>
    <property type="project" value="InterPro"/>
</dbReference>
<evidence type="ECO:0000256" key="6">
    <source>
        <dbReference type="ARBA" id="ARBA00022723"/>
    </source>
</evidence>
<evidence type="ECO:0000259" key="17">
    <source>
        <dbReference type="PROSITE" id="PS50999"/>
    </source>
</evidence>
<dbReference type="InterPro" id="IPR045187">
    <property type="entry name" value="CcO_II"/>
</dbReference>
<dbReference type="InterPro" id="IPR001505">
    <property type="entry name" value="Copper_CuA"/>
</dbReference>
<dbReference type="GO" id="GO:0005743">
    <property type="term" value="C:mitochondrial inner membrane"/>
    <property type="evidence" value="ECO:0007669"/>
    <property type="project" value="UniProtKB-SubCell"/>
</dbReference>
<evidence type="ECO:0000256" key="11">
    <source>
        <dbReference type="ARBA" id="ARBA00023136"/>
    </source>
</evidence>
<proteinExistence type="inferred from homology"/>
<feature type="transmembrane region" description="Helical" evidence="14">
    <location>
        <begin position="44"/>
        <end position="64"/>
    </location>
</feature>
<evidence type="ECO:0000259" key="16">
    <source>
        <dbReference type="PROSITE" id="PS50857"/>
    </source>
</evidence>
<evidence type="ECO:0000256" key="10">
    <source>
        <dbReference type="ARBA" id="ARBA00023008"/>
    </source>
</evidence>
<dbReference type="AlphaFoldDB" id="A0A5J6Y231"/>
<dbReference type="CDD" id="cd13912">
    <property type="entry name" value="CcO_II_C"/>
    <property type="match status" value="1"/>
</dbReference>
<evidence type="ECO:0000256" key="14">
    <source>
        <dbReference type="SAM" id="Phobius"/>
    </source>
</evidence>
<evidence type="ECO:0000256" key="7">
    <source>
        <dbReference type="ARBA" id="ARBA00022967"/>
    </source>
</evidence>
<evidence type="ECO:0000256" key="13">
    <source>
        <dbReference type="RuleBase" id="RU000457"/>
    </source>
</evidence>
<feature type="domain" description="Cytochrome oxidase subunit II copper A binding" evidence="16">
    <location>
        <begin position="123"/>
        <end position="303"/>
    </location>
</feature>
<dbReference type="GO" id="GO:0042773">
    <property type="term" value="P:ATP synthesis coupled electron transport"/>
    <property type="evidence" value="ECO:0007669"/>
    <property type="project" value="TreeGrafter"/>
</dbReference>
<protein>
    <recommendedName>
        <fullName evidence="13">Cytochrome c oxidase subunit 2</fullName>
    </recommendedName>
</protein>
<keyword evidence="4 13" id="KW-0679">Respiratory chain</keyword>
<keyword evidence="13 18" id="KW-0496">Mitochondrion</keyword>
<keyword evidence="5 13" id="KW-0812">Transmembrane</keyword>
<feature type="chain" id="PRO_5023814130" description="Cytochrome c oxidase subunit 2" evidence="15">
    <location>
        <begin position="21"/>
        <end position="309"/>
    </location>
</feature>
<name>A0A5J6Y231_9STRA</name>
<evidence type="ECO:0000256" key="5">
    <source>
        <dbReference type="ARBA" id="ARBA00022692"/>
    </source>
</evidence>
<comment type="catalytic activity">
    <reaction evidence="12">
        <text>4 Fe(II)-[cytochrome c] + O2 + 8 H(+)(in) = 4 Fe(III)-[cytochrome c] + 2 H2O + 4 H(+)(out)</text>
        <dbReference type="Rhea" id="RHEA:11436"/>
        <dbReference type="Rhea" id="RHEA-COMP:10350"/>
        <dbReference type="Rhea" id="RHEA-COMP:14399"/>
        <dbReference type="ChEBI" id="CHEBI:15377"/>
        <dbReference type="ChEBI" id="CHEBI:15378"/>
        <dbReference type="ChEBI" id="CHEBI:15379"/>
        <dbReference type="ChEBI" id="CHEBI:29033"/>
        <dbReference type="ChEBI" id="CHEBI:29034"/>
        <dbReference type="EC" id="7.1.1.9"/>
    </reaction>
    <physiologicalReaction direction="left-to-right" evidence="12">
        <dbReference type="Rhea" id="RHEA:11437"/>
    </physiologicalReaction>
</comment>
<dbReference type="Gene3D" id="2.60.40.420">
    <property type="entry name" value="Cupredoxins - blue copper proteins"/>
    <property type="match status" value="2"/>
</dbReference>
<dbReference type="InterPro" id="IPR036257">
    <property type="entry name" value="Cyt_c_oxidase_su2_TM_sf"/>
</dbReference>
<dbReference type="InterPro" id="IPR002429">
    <property type="entry name" value="CcO_II-like_C"/>
</dbReference>
<accession>A0A5J6Y231</accession>
<comment type="similarity">
    <text evidence="2 13">Belongs to the cytochrome c oxidase subunit 2 family.</text>
</comment>
<dbReference type="SUPFAM" id="SSF81464">
    <property type="entry name" value="Cytochrome c oxidase subunit II-like, transmembrane region"/>
    <property type="match status" value="1"/>
</dbReference>
<dbReference type="Pfam" id="PF02790">
    <property type="entry name" value="COX2_TM"/>
    <property type="match status" value="1"/>
</dbReference>
<dbReference type="Gene3D" id="1.10.287.90">
    <property type="match status" value="1"/>
</dbReference>
<dbReference type="SUPFAM" id="SSF49503">
    <property type="entry name" value="Cupredoxins"/>
    <property type="match status" value="1"/>
</dbReference>
<keyword evidence="8 13" id="KW-0249">Electron transport</keyword>
<organism evidence="18">
    <name type="scientific">Vischeria cf. polyphem</name>
    <dbReference type="NCBI Taxonomy" id="1132302"/>
    <lineage>
        <taxon>Eukaryota</taxon>
        <taxon>Sar</taxon>
        <taxon>Stramenopiles</taxon>
        <taxon>Ochrophyta</taxon>
        <taxon>Eustigmatophyceae</taxon>
        <taxon>Eustigmatales</taxon>
        <taxon>Chlorobotryaceae</taxon>
        <taxon>Vischeria</taxon>
    </lineage>
</organism>
<geneLocation type="mitochondrion" evidence="18"/>
<feature type="domain" description="Cytochrome oxidase subunit II transmembrane region profile" evidence="17">
    <location>
        <begin position="22"/>
        <end position="122"/>
    </location>
</feature>
<dbReference type="PANTHER" id="PTHR22888:SF9">
    <property type="entry name" value="CYTOCHROME C OXIDASE SUBUNIT 2"/>
    <property type="match status" value="1"/>
</dbReference>
<dbReference type="EMBL" id="MK170182">
    <property type="protein sequence ID" value="QFO87183.1"/>
    <property type="molecule type" value="Genomic_DNA"/>
</dbReference>
<comment type="cofactor">
    <cofactor evidence="13">
        <name>Cu cation</name>
        <dbReference type="ChEBI" id="CHEBI:23378"/>
    </cofactor>
    <text evidence="13">Binds a copper A center.</text>
</comment>
<dbReference type="PROSITE" id="PS00078">
    <property type="entry name" value="COX2"/>
    <property type="match status" value="1"/>
</dbReference>
<dbReference type="Pfam" id="PF00116">
    <property type="entry name" value="COX2"/>
    <property type="match status" value="2"/>
</dbReference>
<keyword evidence="13" id="KW-0999">Mitochondrion inner membrane</keyword>
<dbReference type="InterPro" id="IPR011759">
    <property type="entry name" value="Cyt_c_oxidase_su2_TM_dom"/>
</dbReference>
<feature type="transmembrane region" description="Helical" evidence="14">
    <location>
        <begin position="94"/>
        <end position="116"/>
    </location>
</feature>
<dbReference type="PROSITE" id="PS50999">
    <property type="entry name" value="COX2_TM"/>
    <property type="match status" value="1"/>
</dbReference>
<dbReference type="InterPro" id="IPR014222">
    <property type="entry name" value="Cyt_c_oxidase_su2"/>
</dbReference>
<dbReference type="PROSITE" id="PS50857">
    <property type="entry name" value="COX2_CUA"/>
    <property type="match status" value="1"/>
</dbReference>
<evidence type="ECO:0000256" key="4">
    <source>
        <dbReference type="ARBA" id="ARBA00022660"/>
    </source>
</evidence>
<feature type="signal peptide" evidence="15">
    <location>
        <begin position="1"/>
        <end position="20"/>
    </location>
</feature>
<dbReference type="NCBIfam" id="TIGR02866">
    <property type="entry name" value="CoxB"/>
    <property type="match status" value="1"/>
</dbReference>
<keyword evidence="3 13" id="KW-0813">Transport</keyword>
<dbReference type="PRINTS" id="PR01166">
    <property type="entry name" value="CYCOXIDASEII"/>
</dbReference>
<dbReference type="GO" id="GO:0016491">
    <property type="term" value="F:oxidoreductase activity"/>
    <property type="evidence" value="ECO:0007669"/>
    <property type="project" value="UniProtKB-KW"/>
</dbReference>
<keyword evidence="18" id="KW-0560">Oxidoreductase</keyword>
<dbReference type="PANTHER" id="PTHR22888">
    <property type="entry name" value="CYTOCHROME C OXIDASE, SUBUNIT II"/>
    <property type="match status" value="1"/>
</dbReference>
<comment type="function">
    <text evidence="13">Component of the cytochrome c oxidase, the last enzyme in the mitochondrial electron transport chain which drives oxidative phosphorylation. The respiratory chain contains 3 multisubunit complexes succinate dehydrogenase (complex II, CII), ubiquinol-cytochrome c oxidoreductase (cytochrome b-c1 complex, complex III, CIII) and cytochrome c oxidase (complex IV, CIV), that cooperate to transfer electrons derived from NADH and succinate to molecular oxygen, creating an electrochemical gradient over the inner membrane that drives transmembrane transport and the ATP synthase. Cytochrome c oxidase is the component of the respiratory chain that catalyzes the reduction of oxygen to water. Electrons originating from reduced cytochrome c in the intermembrane space (IMS) are transferred via the dinuclear copper A center (CU(A)) of subunit 2 and heme A of subunit 1 to the active site in subunit 1, a binuclear center (BNC) formed by heme A3 and copper B (CU(B)). The BNC reduces molecular oxygen to 2 water molecules using 4 electrons from cytochrome c in the IMS and 4 protons from the mitochondrial matrix.</text>
</comment>